<proteinExistence type="predicted"/>
<sequence length="91" mass="10126">MIKRGKPTKTGQVKLTFALPKGSDPVSVVGNFNEWNPYAHPLVDRSNGTRSVTVDVPAGSTVHFRYLGHDGYWFDDETADHHDHQGGRIHT</sequence>
<dbReference type="SUPFAM" id="SSF81296">
    <property type="entry name" value="E set domains"/>
    <property type="match status" value="1"/>
</dbReference>
<dbReference type="OrthoDB" id="9811945at2"/>
<dbReference type="InterPro" id="IPR013783">
    <property type="entry name" value="Ig-like_fold"/>
</dbReference>
<keyword evidence="2" id="KW-1185">Reference proteome</keyword>
<protein>
    <recommendedName>
        <fullName evidence="3">AMP-activated protein kinase-like protein</fullName>
    </recommendedName>
</protein>
<comment type="caution">
    <text evidence="1">The sequence shown here is derived from an EMBL/GenBank/DDBJ whole genome shotgun (WGS) entry which is preliminary data.</text>
</comment>
<evidence type="ECO:0008006" key="3">
    <source>
        <dbReference type="Google" id="ProtNLM"/>
    </source>
</evidence>
<dbReference type="Proteomes" id="UP000237846">
    <property type="component" value="Unassembled WGS sequence"/>
</dbReference>
<dbReference type="CDD" id="cd07184">
    <property type="entry name" value="E_set_Isoamylase_like_N"/>
    <property type="match status" value="1"/>
</dbReference>
<dbReference type="GO" id="GO:0005975">
    <property type="term" value="P:carbohydrate metabolic process"/>
    <property type="evidence" value="ECO:0007669"/>
    <property type="project" value="UniProtKB-ARBA"/>
</dbReference>
<dbReference type="AlphaFoldDB" id="A0A2T0PXM0"/>
<dbReference type="EMBL" id="PVZC01000008">
    <property type="protein sequence ID" value="PRX96285.1"/>
    <property type="molecule type" value="Genomic_DNA"/>
</dbReference>
<organism evidence="1 2">
    <name type="scientific">Allonocardiopsis opalescens</name>
    <dbReference type="NCBI Taxonomy" id="1144618"/>
    <lineage>
        <taxon>Bacteria</taxon>
        <taxon>Bacillati</taxon>
        <taxon>Actinomycetota</taxon>
        <taxon>Actinomycetes</taxon>
        <taxon>Streptosporangiales</taxon>
        <taxon>Allonocardiopsis</taxon>
    </lineage>
</organism>
<dbReference type="Gene3D" id="2.60.40.10">
    <property type="entry name" value="Immunoglobulins"/>
    <property type="match status" value="1"/>
</dbReference>
<dbReference type="RefSeq" id="WP_106251102.1">
    <property type="nucleotide sequence ID" value="NZ_PVZC01000008.1"/>
</dbReference>
<name>A0A2T0PXM0_9ACTN</name>
<gene>
    <name evidence="1" type="ORF">CLV72_108292</name>
</gene>
<dbReference type="InterPro" id="IPR014756">
    <property type="entry name" value="Ig_E-set"/>
</dbReference>
<accession>A0A2T0PXM0</accession>
<reference evidence="1 2" key="1">
    <citation type="submission" date="2018-03" db="EMBL/GenBank/DDBJ databases">
        <title>Genomic Encyclopedia of Archaeal and Bacterial Type Strains, Phase II (KMG-II): from individual species to whole genera.</title>
        <authorList>
            <person name="Goeker M."/>
        </authorList>
    </citation>
    <scope>NUCLEOTIDE SEQUENCE [LARGE SCALE GENOMIC DNA]</scope>
    <source>
        <strain evidence="1 2">DSM 45601</strain>
    </source>
</reference>
<evidence type="ECO:0000313" key="2">
    <source>
        <dbReference type="Proteomes" id="UP000237846"/>
    </source>
</evidence>
<evidence type="ECO:0000313" key="1">
    <source>
        <dbReference type="EMBL" id="PRX96285.1"/>
    </source>
</evidence>